<gene>
    <name evidence="2" type="ORF">C7455_11162</name>
</gene>
<name>A0A316GBL8_9RHOB</name>
<organism evidence="2 3">
    <name type="scientific">Roseicyclus mahoneyensis</name>
    <dbReference type="NCBI Taxonomy" id="164332"/>
    <lineage>
        <taxon>Bacteria</taxon>
        <taxon>Pseudomonadati</taxon>
        <taxon>Pseudomonadota</taxon>
        <taxon>Alphaproteobacteria</taxon>
        <taxon>Rhodobacterales</taxon>
        <taxon>Roseobacteraceae</taxon>
        <taxon>Roseicyclus</taxon>
    </lineage>
</organism>
<reference evidence="2 3" key="1">
    <citation type="submission" date="2018-05" db="EMBL/GenBank/DDBJ databases">
        <title>Genomic Encyclopedia of Type Strains, Phase IV (KMG-IV): sequencing the most valuable type-strain genomes for metagenomic binning, comparative biology and taxonomic classification.</title>
        <authorList>
            <person name="Goeker M."/>
        </authorList>
    </citation>
    <scope>NUCLEOTIDE SEQUENCE [LARGE SCALE GENOMIC DNA]</scope>
    <source>
        <strain evidence="2 3">DSM 16097</strain>
    </source>
</reference>
<protein>
    <submittedName>
        <fullName evidence="2">Uncharacterized protein</fullName>
    </submittedName>
</protein>
<keyword evidence="3" id="KW-1185">Reference proteome</keyword>
<dbReference type="Proteomes" id="UP000245708">
    <property type="component" value="Unassembled WGS sequence"/>
</dbReference>
<dbReference type="RefSeq" id="WP_245904404.1">
    <property type="nucleotide sequence ID" value="NZ_QGGW01000011.1"/>
</dbReference>
<dbReference type="EMBL" id="QGGW01000011">
    <property type="protein sequence ID" value="PWK58012.1"/>
    <property type="molecule type" value="Genomic_DNA"/>
</dbReference>
<feature type="transmembrane region" description="Helical" evidence="1">
    <location>
        <begin position="7"/>
        <end position="27"/>
    </location>
</feature>
<dbReference type="AlphaFoldDB" id="A0A316GBL8"/>
<keyword evidence="1" id="KW-0812">Transmembrane</keyword>
<comment type="caution">
    <text evidence="2">The sequence shown here is derived from an EMBL/GenBank/DDBJ whole genome shotgun (WGS) entry which is preliminary data.</text>
</comment>
<keyword evidence="1" id="KW-0472">Membrane</keyword>
<sequence>MTRTGQIFIGRITTALLCLSLVVWSMLPSLSHVPRIVETLTEHAQMIADHGHSHGFAEDLLSALHGHSHDAIDHDHSPALAVAPASAGAWPATPDAWRLRASQTGPNRIFRIERPPRA</sequence>
<proteinExistence type="predicted"/>
<keyword evidence="1" id="KW-1133">Transmembrane helix</keyword>
<evidence type="ECO:0000313" key="3">
    <source>
        <dbReference type="Proteomes" id="UP000245708"/>
    </source>
</evidence>
<evidence type="ECO:0000313" key="2">
    <source>
        <dbReference type="EMBL" id="PWK58012.1"/>
    </source>
</evidence>
<accession>A0A316GBL8</accession>
<evidence type="ECO:0000256" key="1">
    <source>
        <dbReference type="SAM" id="Phobius"/>
    </source>
</evidence>